<sequence>MCRLLERAQEKSASHHLKMEIPKYVYLCTANKKLVPADFAFQSLVDIDPFYIGWKFMVWSSSDALCCFLSHLG</sequence>
<dbReference type="Proteomes" id="UP001479436">
    <property type="component" value="Unassembled WGS sequence"/>
</dbReference>
<gene>
    <name evidence="1" type="ORF">K7432_011441</name>
</gene>
<evidence type="ECO:0000313" key="1">
    <source>
        <dbReference type="EMBL" id="KAK9762636.1"/>
    </source>
</evidence>
<reference evidence="1 2" key="1">
    <citation type="submission" date="2023-04" db="EMBL/GenBank/DDBJ databases">
        <title>Genome of Basidiobolus ranarum AG-B5.</title>
        <authorList>
            <person name="Stajich J.E."/>
            <person name="Carter-House D."/>
            <person name="Gryganskyi A."/>
        </authorList>
    </citation>
    <scope>NUCLEOTIDE SEQUENCE [LARGE SCALE GENOMIC DNA]</scope>
    <source>
        <strain evidence="1 2">AG-B5</strain>
    </source>
</reference>
<proteinExistence type="predicted"/>
<dbReference type="EMBL" id="JASJQH010000884">
    <property type="protein sequence ID" value="KAK9762636.1"/>
    <property type="molecule type" value="Genomic_DNA"/>
</dbReference>
<protein>
    <submittedName>
        <fullName evidence="1">Uncharacterized protein</fullName>
    </submittedName>
</protein>
<keyword evidence="2" id="KW-1185">Reference proteome</keyword>
<accession>A0ABR2WMB2</accession>
<name>A0ABR2WMB2_9FUNG</name>
<organism evidence="1 2">
    <name type="scientific">Basidiobolus ranarum</name>
    <dbReference type="NCBI Taxonomy" id="34480"/>
    <lineage>
        <taxon>Eukaryota</taxon>
        <taxon>Fungi</taxon>
        <taxon>Fungi incertae sedis</taxon>
        <taxon>Zoopagomycota</taxon>
        <taxon>Entomophthoromycotina</taxon>
        <taxon>Basidiobolomycetes</taxon>
        <taxon>Basidiobolales</taxon>
        <taxon>Basidiobolaceae</taxon>
        <taxon>Basidiobolus</taxon>
    </lineage>
</organism>
<comment type="caution">
    <text evidence="1">The sequence shown here is derived from an EMBL/GenBank/DDBJ whole genome shotgun (WGS) entry which is preliminary data.</text>
</comment>
<evidence type="ECO:0000313" key="2">
    <source>
        <dbReference type="Proteomes" id="UP001479436"/>
    </source>
</evidence>